<keyword evidence="2" id="KW-0677">Repeat</keyword>
<dbReference type="Proteomes" id="UP000319576">
    <property type="component" value="Chromosome"/>
</dbReference>
<dbReference type="Gene3D" id="2.60.40.10">
    <property type="entry name" value="Immunoglobulins"/>
    <property type="match status" value="5"/>
</dbReference>
<gene>
    <name evidence="4" type="ORF">ETAA1_24970</name>
</gene>
<dbReference type="Pfam" id="PF05345">
    <property type="entry name" value="He_PIG"/>
    <property type="match status" value="3"/>
</dbReference>
<dbReference type="InterPro" id="IPR013517">
    <property type="entry name" value="FG-GAP"/>
</dbReference>
<accession>A0A517XSS2</accession>
<dbReference type="Pfam" id="PF13517">
    <property type="entry name" value="FG-GAP_3"/>
    <property type="match status" value="1"/>
</dbReference>
<sequence>MPTTLRPIRVAKARSTGFRPELEHLGDRVLPAVTWQVQSDYFGTRDSVSQPRSLRSLALSGDDQHAYTGYIQGSSSAAIREVSAGVNAALIGNEPTPFGANPPYTSGLEGRVATTGFARGLAADDRGYVYAINTSNTNSFAQGWSIYSANLGTVPGNVVSSNTTASTLNGIDIVAIGGSYYAYVGWRNGLIERWNVTNPTIPTLDTSWGAPATPGKVNLKTIDADAYLNNLAVDADGTVFVAGGLQSTTSYGDALIKIPAAGAAVGDLSGVTSANVSGGANGSGGFAAMDVALFGGKAYVTQYLAANSTIGVFNTADLSSDGIITPPGATLAGPSGLVSTYNSDAALDSGFSGIDISADGRIFLAEQLYSFVPSSGSYTPPGGVAMTGTRIYFDRVLVSSALGVAPLVTSVSSATFTVGTAGTFTITSSGVPTADLSATGALPAGVTFTDNGDGTATLTGTPAAGTGGTYPLTITAANGVALDGTQAFTLTVNEAPTITSATATTFTAGTLGTFTVTTGPAFPTAVTISRTGTLPAGVTFTDNGDGTATLTGTPAAGTGGTYPITFTAANGIAPDATQAFTLTVNEAPTITSAAATTFTAGTAGTFTVTTGAAFPTAVTISQTGTLSAGVTFTDNGDGTATLAGTPAAGTGGTYALSFTAANGVAPDATQAFTLTVNEAPTFTSASAATFLVGTGGTFTVTTGTAFPAGVTISRTGTLPPGVTFTDNGDGTATLAGTPAAGAGGTYALSFTAANGVAPDATQAFTLTVNEAPTITSGAPPAELTVSAPASFTVTTSAFPAATYSLASGELPAGLALDPTTGVVSGTPTTVGRYEGVIRATNASGTADQPFSIAVRGGPDQSSVGQFAVSGGPSGANTVVPLNPDGSANGSAFSPFGSTPARAAVADVTGDGVPDYVVGSGPGRVATVVVIDGATRVTVATYLPFGDAFAGGTFVALGDVDGDGRADIAVSADLTGGPRVVVLSGATGAPLASFLGIDDDNFRGGARVALGDLNRDGLADVVVAAGPGGGPRVAVFDGATIRPTLTPTRLVGDFFVYEPQLTDGVYVAVGDVDGDGAGDLVTTPGVGGSPRVLVVSGAQLLFGPAAAIADPLTNFFAADSSGRLGARVVAKDLDGDDFADLVVSVPGVASRSVIGFRGADLAAGTATVLRDYSADFDPLLTNVFVG</sequence>
<dbReference type="GO" id="GO:0005509">
    <property type="term" value="F:calcium ion binding"/>
    <property type="evidence" value="ECO:0007669"/>
    <property type="project" value="InterPro"/>
</dbReference>
<dbReference type="KEGG" id="uli:ETAA1_24970"/>
<name>A0A517XSS2_9BACT</name>
<proteinExistence type="predicted"/>
<dbReference type="Gene3D" id="2.130.10.130">
    <property type="entry name" value="Integrin alpha, N-terminal"/>
    <property type="match status" value="2"/>
</dbReference>
<dbReference type="OrthoDB" id="243895at2"/>
<evidence type="ECO:0000256" key="1">
    <source>
        <dbReference type="ARBA" id="ARBA00022729"/>
    </source>
</evidence>
<dbReference type="InterPro" id="IPR013783">
    <property type="entry name" value="Ig-like_fold"/>
</dbReference>
<dbReference type="SUPFAM" id="SSF69318">
    <property type="entry name" value="Integrin alpha N-terminal domain"/>
    <property type="match status" value="1"/>
</dbReference>
<evidence type="ECO:0000256" key="2">
    <source>
        <dbReference type="ARBA" id="ARBA00022737"/>
    </source>
</evidence>
<dbReference type="InterPro" id="IPR028994">
    <property type="entry name" value="Integrin_alpha_N"/>
</dbReference>
<dbReference type="GO" id="GO:0016020">
    <property type="term" value="C:membrane"/>
    <property type="evidence" value="ECO:0007669"/>
    <property type="project" value="InterPro"/>
</dbReference>
<organism evidence="4 5">
    <name type="scientific">Urbifossiella limnaea</name>
    <dbReference type="NCBI Taxonomy" id="2528023"/>
    <lineage>
        <taxon>Bacteria</taxon>
        <taxon>Pseudomonadati</taxon>
        <taxon>Planctomycetota</taxon>
        <taxon>Planctomycetia</taxon>
        <taxon>Gemmatales</taxon>
        <taxon>Gemmataceae</taxon>
        <taxon>Urbifossiella</taxon>
    </lineage>
</organism>
<protein>
    <submittedName>
        <fullName evidence="4">FG-GAP repeat protein</fullName>
    </submittedName>
</protein>
<dbReference type="SMART" id="SM00191">
    <property type="entry name" value="Int_alpha"/>
    <property type="match status" value="3"/>
</dbReference>
<evidence type="ECO:0000313" key="5">
    <source>
        <dbReference type="Proteomes" id="UP000319576"/>
    </source>
</evidence>
<keyword evidence="1" id="KW-0732">Signal</keyword>
<evidence type="ECO:0000256" key="3">
    <source>
        <dbReference type="ARBA" id="ARBA00023180"/>
    </source>
</evidence>
<keyword evidence="3" id="KW-0325">Glycoprotein</keyword>
<dbReference type="EMBL" id="CP036273">
    <property type="protein sequence ID" value="QDU20543.1"/>
    <property type="molecule type" value="Genomic_DNA"/>
</dbReference>
<dbReference type="RefSeq" id="WP_145238275.1">
    <property type="nucleotide sequence ID" value="NZ_CP036273.1"/>
</dbReference>
<dbReference type="InterPro" id="IPR013519">
    <property type="entry name" value="Int_alpha_beta-p"/>
</dbReference>
<keyword evidence="5" id="KW-1185">Reference proteome</keyword>
<reference evidence="4 5" key="1">
    <citation type="submission" date="2019-02" db="EMBL/GenBank/DDBJ databases">
        <title>Deep-cultivation of Planctomycetes and their phenomic and genomic characterization uncovers novel biology.</title>
        <authorList>
            <person name="Wiegand S."/>
            <person name="Jogler M."/>
            <person name="Boedeker C."/>
            <person name="Pinto D."/>
            <person name="Vollmers J."/>
            <person name="Rivas-Marin E."/>
            <person name="Kohn T."/>
            <person name="Peeters S.H."/>
            <person name="Heuer A."/>
            <person name="Rast P."/>
            <person name="Oberbeckmann S."/>
            <person name="Bunk B."/>
            <person name="Jeske O."/>
            <person name="Meyerdierks A."/>
            <person name="Storesund J.E."/>
            <person name="Kallscheuer N."/>
            <person name="Luecker S."/>
            <person name="Lage O.M."/>
            <person name="Pohl T."/>
            <person name="Merkel B.J."/>
            <person name="Hornburger P."/>
            <person name="Mueller R.-W."/>
            <person name="Bruemmer F."/>
            <person name="Labrenz M."/>
            <person name="Spormann A.M."/>
            <person name="Op den Camp H."/>
            <person name="Overmann J."/>
            <person name="Amann R."/>
            <person name="Jetten M.S.M."/>
            <person name="Mascher T."/>
            <person name="Medema M.H."/>
            <person name="Devos D.P."/>
            <person name="Kaster A.-K."/>
            <person name="Ovreas L."/>
            <person name="Rohde M."/>
            <person name="Galperin M.Y."/>
            <person name="Jogler C."/>
        </authorList>
    </citation>
    <scope>NUCLEOTIDE SEQUENCE [LARGE SCALE GENOMIC DNA]</scope>
    <source>
        <strain evidence="4 5">ETA_A1</strain>
    </source>
</reference>
<dbReference type="SUPFAM" id="SSF49313">
    <property type="entry name" value="Cadherin-like"/>
    <property type="match status" value="5"/>
</dbReference>
<dbReference type="InterPro" id="IPR015919">
    <property type="entry name" value="Cadherin-like_sf"/>
</dbReference>
<dbReference type="AlphaFoldDB" id="A0A517XSS2"/>
<evidence type="ECO:0000313" key="4">
    <source>
        <dbReference type="EMBL" id="QDU20543.1"/>
    </source>
</evidence>